<keyword evidence="1" id="KW-0347">Helicase</keyword>
<keyword evidence="1" id="KW-0547">Nucleotide-binding</keyword>
<keyword evidence="4" id="KW-1185">Reference proteome</keyword>
<dbReference type="eggNOG" id="KOG0922">
    <property type="taxonomic scope" value="Eukaryota"/>
</dbReference>
<dbReference type="InterPro" id="IPR011709">
    <property type="entry name" value="DEAD-box_helicase_OB_fold"/>
</dbReference>
<dbReference type="EMBL" id="KI392664">
    <property type="protein sequence ID" value="ERN11833.1"/>
    <property type="molecule type" value="Genomic_DNA"/>
</dbReference>
<evidence type="ECO:0000313" key="3">
    <source>
        <dbReference type="EMBL" id="ERN11833.1"/>
    </source>
</evidence>
<accession>W1PUU3</accession>
<dbReference type="GO" id="GO:0004386">
    <property type="term" value="F:helicase activity"/>
    <property type="evidence" value="ECO:0007669"/>
    <property type="project" value="UniProtKB-KW"/>
</dbReference>
<evidence type="ECO:0000313" key="4">
    <source>
        <dbReference type="Proteomes" id="UP000017836"/>
    </source>
</evidence>
<dbReference type="HOGENOM" id="CLU_1973771_0_0_1"/>
<organism evidence="3 4">
    <name type="scientific">Amborella trichopoda</name>
    <dbReference type="NCBI Taxonomy" id="13333"/>
    <lineage>
        <taxon>Eukaryota</taxon>
        <taxon>Viridiplantae</taxon>
        <taxon>Streptophyta</taxon>
        <taxon>Embryophyta</taxon>
        <taxon>Tracheophyta</taxon>
        <taxon>Spermatophyta</taxon>
        <taxon>Magnoliopsida</taxon>
        <taxon>Amborellales</taxon>
        <taxon>Amborellaceae</taxon>
        <taxon>Amborella</taxon>
    </lineage>
</organism>
<keyword evidence="1" id="KW-0067">ATP-binding</keyword>
<feature type="domain" description="DEAD-box helicase OB fold" evidence="2">
    <location>
        <begin position="12"/>
        <end position="60"/>
    </location>
</feature>
<reference evidence="4" key="1">
    <citation type="journal article" date="2013" name="Science">
        <title>The Amborella genome and the evolution of flowering plants.</title>
        <authorList>
            <consortium name="Amborella Genome Project"/>
        </authorList>
    </citation>
    <scope>NUCLEOTIDE SEQUENCE [LARGE SCALE GENOMIC DNA]</scope>
</reference>
<keyword evidence="1" id="KW-0378">Hydrolase</keyword>
<evidence type="ECO:0000256" key="1">
    <source>
        <dbReference type="ARBA" id="ARBA00022806"/>
    </source>
</evidence>
<dbReference type="Proteomes" id="UP000017836">
    <property type="component" value="Unassembled WGS sequence"/>
</dbReference>
<dbReference type="AlphaFoldDB" id="W1PUU3"/>
<dbReference type="Gramene" id="ERN11833">
    <property type="protein sequence ID" value="ERN11833"/>
    <property type="gene ID" value="AMTR_s00020p00051760"/>
</dbReference>
<gene>
    <name evidence="3" type="ORF">AMTR_s00020p00051760</name>
</gene>
<dbReference type="OMA" id="EDCDNRI"/>
<sequence>MPLLILGSLNKVHPSCVLKSEDSGLLPDYVVYNELLATPRLLLRNVCAVEMPWVTPIFGKLGNLDVKKLSGGCNVSEQQSPQGTDPLKVQASVKNDNGIASKVSDDHEKKIQAAKERFLARKGKK</sequence>
<dbReference type="STRING" id="13333.W1PUU3"/>
<proteinExistence type="predicted"/>
<protein>
    <recommendedName>
        <fullName evidence="2">DEAD-box helicase OB fold domain-containing protein</fullName>
    </recommendedName>
</protein>
<name>W1PUU3_AMBTC</name>
<dbReference type="Pfam" id="PF07717">
    <property type="entry name" value="OB_NTP_bind"/>
    <property type="match status" value="1"/>
</dbReference>
<evidence type="ECO:0000259" key="2">
    <source>
        <dbReference type="Pfam" id="PF07717"/>
    </source>
</evidence>